<keyword evidence="5 8" id="KW-1133">Transmembrane helix</keyword>
<dbReference type="InterPro" id="IPR000701">
    <property type="entry name" value="SuccDH_FuR_B_TM-su"/>
</dbReference>
<reference evidence="9 10" key="1">
    <citation type="submission" date="2017-06" db="EMBL/GenBank/DDBJ databases">
        <title>Comparative genomic analysis of Ambrosia Fusariam Clade fungi.</title>
        <authorList>
            <person name="Stajich J.E."/>
            <person name="Carrillo J."/>
            <person name="Kijimoto T."/>
            <person name="Eskalen A."/>
            <person name="O'Donnell K."/>
            <person name="Kasson M."/>
        </authorList>
    </citation>
    <scope>NUCLEOTIDE SEQUENCE [LARGE SCALE GENOMIC DNA]</scope>
    <source>
        <strain evidence="9">UCR3666</strain>
    </source>
</reference>
<dbReference type="Pfam" id="PF01127">
    <property type="entry name" value="Sdh_cyt"/>
    <property type="match status" value="1"/>
</dbReference>
<dbReference type="InterPro" id="IPR018495">
    <property type="entry name" value="Succ_DH_cyt_bsu_CS"/>
</dbReference>
<evidence type="ECO:0008006" key="11">
    <source>
        <dbReference type="Google" id="ProtNLM"/>
    </source>
</evidence>
<feature type="transmembrane region" description="Helical" evidence="8">
    <location>
        <begin position="153"/>
        <end position="174"/>
    </location>
</feature>
<evidence type="ECO:0000256" key="6">
    <source>
        <dbReference type="ARBA" id="ARBA00023004"/>
    </source>
</evidence>
<name>A0A3M2SM59_9HYPO</name>
<dbReference type="GO" id="GO:0046872">
    <property type="term" value="F:metal ion binding"/>
    <property type="evidence" value="ECO:0007669"/>
    <property type="project" value="UniProtKB-KW"/>
</dbReference>
<keyword evidence="3 8" id="KW-0812">Transmembrane</keyword>
<evidence type="ECO:0000256" key="1">
    <source>
        <dbReference type="ARBA" id="ARBA00004141"/>
    </source>
</evidence>
<dbReference type="STRING" id="2010991.A0A3M2SM59"/>
<feature type="transmembrane region" description="Helical" evidence="8">
    <location>
        <begin position="194"/>
        <end position="213"/>
    </location>
</feature>
<dbReference type="GO" id="GO:0016020">
    <property type="term" value="C:membrane"/>
    <property type="evidence" value="ECO:0007669"/>
    <property type="project" value="UniProtKB-SubCell"/>
</dbReference>
<proteinExistence type="predicted"/>
<dbReference type="Gene3D" id="1.20.1300.10">
    <property type="entry name" value="Fumarate reductase/succinate dehydrogenase, transmembrane subunit"/>
    <property type="match status" value="1"/>
</dbReference>
<dbReference type="PROSITE" id="PS01001">
    <property type="entry name" value="SDH_CYT_2"/>
    <property type="match status" value="1"/>
</dbReference>
<accession>A0A3M2SM59</accession>
<keyword evidence="6" id="KW-0408">Iron</keyword>
<feature type="transmembrane region" description="Helical" evidence="8">
    <location>
        <begin position="234"/>
        <end position="251"/>
    </location>
</feature>
<dbReference type="CDD" id="cd03499">
    <property type="entry name" value="SQR_TypeC_SdhC"/>
    <property type="match status" value="1"/>
</dbReference>
<dbReference type="PANTHER" id="PTHR10978:SF5">
    <property type="entry name" value="SUCCINATE DEHYDROGENASE CYTOCHROME B560 SUBUNIT, MITOCHONDRIAL"/>
    <property type="match status" value="1"/>
</dbReference>
<dbReference type="SUPFAM" id="SSF81343">
    <property type="entry name" value="Fumarate reductase respiratory complex transmembrane subunits"/>
    <property type="match status" value="1"/>
</dbReference>
<dbReference type="PANTHER" id="PTHR10978">
    <property type="entry name" value="SUCCINATE DEHYDROGENASE CYTOCHROME B560 SUBUNIT"/>
    <property type="match status" value="1"/>
</dbReference>
<comment type="subcellular location">
    <subcellularLocation>
        <location evidence="1">Membrane</location>
        <topology evidence="1">Multi-pass membrane protein</topology>
    </subcellularLocation>
</comment>
<keyword evidence="4" id="KW-0479">Metal-binding</keyword>
<dbReference type="NCBIfam" id="TIGR02970">
    <property type="entry name" value="succ_dehyd_cytB"/>
    <property type="match status" value="1"/>
</dbReference>
<evidence type="ECO:0000256" key="8">
    <source>
        <dbReference type="SAM" id="Phobius"/>
    </source>
</evidence>
<gene>
    <name evidence="9" type="ORF">CDV36_002140</name>
</gene>
<dbReference type="Proteomes" id="UP000277212">
    <property type="component" value="Unassembled WGS sequence"/>
</dbReference>
<dbReference type="OrthoDB" id="588261at2759"/>
<dbReference type="InterPro" id="IPR014314">
    <property type="entry name" value="Succ_DH_cytb556"/>
</dbReference>
<dbReference type="AlphaFoldDB" id="A0A3M2SM59"/>
<evidence type="ECO:0000256" key="7">
    <source>
        <dbReference type="ARBA" id="ARBA00023136"/>
    </source>
</evidence>
<evidence type="ECO:0000256" key="5">
    <source>
        <dbReference type="ARBA" id="ARBA00022989"/>
    </source>
</evidence>
<dbReference type="GO" id="GO:0009055">
    <property type="term" value="F:electron transfer activity"/>
    <property type="evidence" value="ECO:0007669"/>
    <property type="project" value="InterPro"/>
</dbReference>
<dbReference type="InterPro" id="IPR034804">
    <property type="entry name" value="SQR/QFR_C/D"/>
</dbReference>
<feature type="transmembrane region" description="Helical" evidence="8">
    <location>
        <begin position="20"/>
        <end position="40"/>
    </location>
</feature>
<organism evidence="9 10">
    <name type="scientific">Fusarium kuroshium</name>
    <dbReference type="NCBI Taxonomy" id="2010991"/>
    <lineage>
        <taxon>Eukaryota</taxon>
        <taxon>Fungi</taxon>
        <taxon>Dikarya</taxon>
        <taxon>Ascomycota</taxon>
        <taxon>Pezizomycotina</taxon>
        <taxon>Sordariomycetes</taxon>
        <taxon>Hypocreomycetidae</taxon>
        <taxon>Hypocreales</taxon>
        <taxon>Nectriaceae</taxon>
        <taxon>Fusarium</taxon>
        <taxon>Fusarium solani species complex</taxon>
    </lineage>
</organism>
<keyword evidence="7 8" id="KW-0472">Membrane</keyword>
<evidence type="ECO:0000313" key="10">
    <source>
        <dbReference type="Proteomes" id="UP000277212"/>
    </source>
</evidence>
<keyword evidence="2" id="KW-0349">Heme</keyword>
<evidence type="ECO:0000256" key="3">
    <source>
        <dbReference type="ARBA" id="ARBA00022692"/>
    </source>
</evidence>
<evidence type="ECO:0000256" key="4">
    <source>
        <dbReference type="ARBA" id="ARBA00022723"/>
    </source>
</evidence>
<sequence length="266" mass="29453">MTGAYFRLRDSLDAFNLLSFLSFVTSLVASEVSLLLRVCYFRWVAQRPPLTKHPYCSRLNQSFMNLQLVGLSAIRGTARPNVFFNQNVSKLAVARLLSQHSRSPPTIVRMNAKEGHDILVKQRLNRPVTPHLSIYKIGQVWLSASAWTRITGIALGGTAYLTLCAYAVAPLFGLPFDSAAVASAFGSLPLVVKAAIKFGLLGFPLSYHFINGVRHLVFDLGIGYKKAQFRKSEAVTWTLGIIGGLVLAFLLQSTDFIRKDQIGWFS</sequence>
<dbReference type="GO" id="GO:0005739">
    <property type="term" value="C:mitochondrion"/>
    <property type="evidence" value="ECO:0007669"/>
    <property type="project" value="GOC"/>
</dbReference>
<evidence type="ECO:0000313" key="9">
    <source>
        <dbReference type="EMBL" id="RMJ18212.1"/>
    </source>
</evidence>
<keyword evidence="10" id="KW-1185">Reference proteome</keyword>
<dbReference type="EMBL" id="NKUJ01000022">
    <property type="protein sequence ID" value="RMJ18212.1"/>
    <property type="molecule type" value="Genomic_DNA"/>
</dbReference>
<protein>
    <recommendedName>
        <fullName evidence="11">Succinate dehydrogenase cytochrome B subunit, mitochondrial</fullName>
    </recommendedName>
</protein>
<dbReference type="GO" id="GO:0006099">
    <property type="term" value="P:tricarboxylic acid cycle"/>
    <property type="evidence" value="ECO:0007669"/>
    <property type="project" value="InterPro"/>
</dbReference>
<evidence type="ECO:0000256" key="2">
    <source>
        <dbReference type="ARBA" id="ARBA00022617"/>
    </source>
</evidence>
<comment type="caution">
    <text evidence="9">The sequence shown here is derived from an EMBL/GenBank/DDBJ whole genome shotgun (WGS) entry which is preliminary data.</text>
</comment>
<dbReference type="GO" id="GO:0006121">
    <property type="term" value="P:mitochondrial electron transport, succinate to ubiquinone"/>
    <property type="evidence" value="ECO:0007669"/>
    <property type="project" value="TreeGrafter"/>
</dbReference>